<evidence type="ECO:0000313" key="9">
    <source>
        <dbReference type="EMBL" id="KAB8360857.1"/>
    </source>
</evidence>
<evidence type="ECO:0000256" key="1">
    <source>
        <dbReference type="ARBA" id="ARBA00001924"/>
    </source>
</evidence>
<keyword evidence="5" id="KW-0560">Oxidoreductase</keyword>
<dbReference type="PANTHER" id="PTHR19372:SF7">
    <property type="entry name" value="SULFITE OXIDASE, MITOCHONDRIAL"/>
    <property type="match status" value="1"/>
</dbReference>
<keyword evidence="3" id="KW-0349">Heme</keyword>
<accession>A0A5N6KZC8</accession>
<evidence type="ECO:0000256" key="7">
    <source>
        <dbReference type="ARBA" id="ARBA00023027"/>
    </source>
</evidence>
<dbReference type="EMBL" id="VIBQ01000017">
    <property type="protein sequence ID" value="KAB8360857.1"/>
    <property type="molecule type" value="Genomic_DNA"/>
</dbReference>
<dbReference type="Pfam" id="PF03404">
    <property type="entry name" value="Mo-co_dimer"/>
    <property type="match status" value="1"/>
</dbReference>
<sequence length="564" mass="62179">MVARAQRLDVKAAPELCCAQSAGQTLQAKPRALVSAGTMPSALPSPKNSDREAWGSRICISSATWRINSDIHPWYDCVGHLDMDTPVSPSSARRGALARCAGYFITAHHSLGRDFISSHPGGDVILNAAGGSIDPFWKIFNIHHKQYVYDILEQYRVGVIDPTDLVNGEVPSAVIDDPFEKDPTRDARMLMHTEKPCNAEPPGEVLNEFLTPNELFFVRNHLWVPDVSDPEEHEVTIVTFDGDEVTFTVRELRQIFKEHSVTAVLQCSGNRRSHMSKQGGDTQGLPWDVGAIGNAKWTGVLLRDVLREVGLDVNEPPEDVQHVQFLGSEAYGASIPIDKAVDRRGDVLLVYQMNDQPLPKDHGAPLRVLVPGHVAARSVKWVKKIILSDEESQSQWQQRDYKCFGPNIKNDPDWSSAPAIQEMPVQSAVTAVRSSGSKISKGADRTNVISTHDADSERTILEGYAFSGGGRTIVRVDVSTDGGRTWDQAELLASPSQGSKSWCWQRWQYSVPAGAVGEGFLVKAVDEAYNTQPEGYGPNWNFRGNLTCGWQRVPANKPEEPQGR</sequence>
<dbReference type="InterPro" id="IPR018506">
    <property type="entry name" value="Cyt_B5_heme-BS"/>
</dbReference>
<dbReference type="InterPro" id="IPR014756">
    <property type="entry name" value="Ig_E-set"/>
</dbReference>
<dbReference type="Pfam" id="PF00174">
    <property type="entry name" value="Oxidored_molyb"/>
    <property type="match status" value="1"/>
</dbReference>
<dbReference type="SUPFAM" id="SSF55856">
    <property type="entry name" value="Cytochrome b5-like heme/steroid binding domain"/>
    <property type="match status" value="1"/>
</dbReference>
<dbReference type="Gene3D" id="2.60.40.650">
    <property type="match status" value="1"/>
</dbReference>
<evidence type="ECO:0000256" key="2">
    <source>
        <dbReference type="ARBA" id="ARBA00022505"/>
    </source>
</evidence>
<name>A0A5N6KZC8_9ROSI</name>
<gene>
    <name evidence="9" type="ORF">FH972_024591</name>
</gene>
<dbReference type="PROSITE" id="PS50255">
    <property type="entry name" value="CYTOCHROME_B5_2"/>
    <property type="match status" value="1"/>
</dbReference>
<dbReference type="PROSITE" id="PS00191">
    <property type="entry name" value="CYTOCHROME_B5_1"/>
    <property type="match status" value="1"/>
</dbReference>
<dbReference type="Proteomes" id="UP000327013">
    <property type="component" value="Unassembled WGS sequence"/>
</dbReference>
<keyword evidence="4" id="KW-0479">Metal-binding</keyword>
<dbReference type="GO" id="GO:0005739">
    <property type="term" value="C:mitochondrion"/>
    <property type="evidence" value="ECO:0007669"/>
    <property type="project" value="TreeGrafter"/>
</dbReference>
<comment type="cofactor">
    <cofactor evidence="1">
        <name>Mo-molybdopterin</name>
        <dbReference type="ChEBI" id="CHEBI:71302"/>
    </cofactor>
</comment>
<dbReference type="InterPro" id="IPR008335">
    <property type="entry name" value="Mopterin_OxRdtase_euk"/>
</dbReference>
<evidence type="ECO:0000259" key="8">
    <source>
        <dbReference type="PROSITE" id="PS50255"/>
    </source>
</evidence>
<organism evidence="9 10">
    <name type="scientific">Carpinus fangiana</name>
    <dbReference type="NCBI Taxonomy" id="176857"/>
    <lineage>
        <taxon>Eukaryota</taxon>
        <taxon>Viridiplantae</taxon>
        <taxon>Streptophyta</taxon>
        <taxon>Embryophyta</taxon>
        <taxon>Tracheophyta</taxon>
        <taxon>Spermatophyta</taxon>
        <taxon>Magnoliopsida</taxon>
        <taxon>eudicotyledons</taxon>
        <taxon>Gunneridae</taxon>
        <taxon>Pentapetalae</taxon>
        <taxon>rosids</taxon>
        <taxon>fabids</taxon>
        <taxon>Fagales</taxon>
        <taxon>Betulaceae</taxon>
        <taxon>Carpinus</taxon>
    </lineage>
</organism>
<dbReference type="InterPro" id="IPR005066">
    <property type="entry name" value="MoCF_OxRdtse_dimer"/>
</dbReference>
<dbReference type="Gene3D" id="3.10.120.10">
    <property type="entry name" value="Cytochrome b5-like heme/steroid binding domain"/>
    <property type="match status" value="1"/>
</dbReference>
<dbReference type="GO" id="GO:0043546">
    <property type="term" value="F:molybdopterin cofactor binding"/>
    <property type="evidence" value="ECO:0007669"/>
    <property type="project" value="TreeGrafter"/>
</dbReference>
<dbReference type="PRINTS" id="PR00407">
    <property type="entry name" value="EUMOPTERIN"/>
</dbReference>
<keyword evidence="10" id="KW-1185">Reference proteome</keyword>
<dbReference type="FunFam" id="3.90.420.10:FF:000002">
    <property type="entry name" value="sulfite oxidase, mitochondrial"/>
    <property type="match status" value="1"/>
</dbReference>
<evidence type="ECO:0000256" key="4">
    <source>
        <dbReference type="ARBA" id="ARBA00022723"/>
    </source>
</evidence>
<reference evidence="9 10" key="1">
    <citation type="submission" date="2019-06" db="EMBL/GenBank/DDBJ databases">
        <title>A chromosomal-level reference genome of Carpinus fangiana (Coryloideae, Betulaceae).</title>
        <authorList>
            <person name="Yang X."/>
            <person name="Wang Z."/>
            <person name="Zhang L."/>
            <person name="Hao G."/>
            <person name="Liu J."/>
            <person name="Yang Y."/>
        </authorList>
    </citation>
    <scope>NUCLEOTIDE SEQUENCE [LARGE SCALE GENOMIC DNA]</scope>
    <source>
        <strain evidence="9">Cfa_2016G</strain>
        <tissue evidence="9">Leaf</tissue>
    </source>
</reference>
<dbReference type="OrthoDB" id="10051395at2759"/>
<evidence type="ECO:0000256" key="6">
    <source>
        <dbReference type="ARBA" id="ARBA00023004"/>
    </source>
</evidence>
<dbReference type="GO" id="GO:0020037">
    <property type="term" value="F:heme binding"/>
    <property type="evidence" value="ECO:0007669"/>
    <property type="project" value="InterPro"/>
</dbReference>
<proteinExistence type="predicted"/>
<dbReference type="AlphaFoldDB" id="A0A5N6KZC8"/>
<dbReference type="GO" id="GO:0030151">
    <property type="term" value="F:molybdenum ion binding"/>
    <property type="evidence" value="ECO:0007669"/>
    <property type="project" value="InterPro"/>
</dbReference>
<dbReference type="SUPFAM" id="SSF56524">
    <property type="entry name" value="Oxidoreductase molybdopterin-binding domain"/>
    <property type="match status" value="1"/>
</dbReference>
<dbReference type="PANTHER" id="PTHR19372">
    <property type="entry name" value="SULFITE REDUCTASE"/>
    <property type="match status" value="1"/>
</dbReference>
<evidence type="ECO:0000256" key="3">
    <source>
        <dbReference type="ARBA" id="ARBA00022617"/>
    </source>
</evidence>
<evidence type="ECO:0000313" key="10">
    <source>
        <dbReference type="Proteomes" id="UP000327013"/>
    </source>
</evidence>
<dbReference type="InterPro" id="IPR001199">
    <property type="entry name" value="Cyt_B5-like_heme/steroid-bd"/>
</dbReference>
<dbReference type="InterPro" id="IPR000572">
    <property type="entry name" value="OxRdtase_Mopterin-bd_dom"/>
</dbReference>
<dbReference type="GO" id="GO:0008482">
    <property type="term" value="F:sulfite oxidase activity"/>
    <property type="evidence" value="ECO:0007669"/>
    <property type="project" value="TreeGrafter"/>
</dbReference>
<keyword evidence="2" id="KW-0500">Molybdenum</keyword>
<keyword evidence="6" id="KW-0408">Iron</keyword>
<dbReference type="InterPro" id="IPR036400">
    <property type="entry name" value="Cyt_B5-like_heme/steroid_sf"/>
</dbReference>
<comment type="caution">
    <text evidence="9">The sequence shown here is derived from an EMBL/GenBank/DDBJ whole genome shotgun (WGS) entry which is preliminary data.</text>
</comment>
<protein>
    <recommendedName>
        <fullName evidence="8">Cytochrome b5 heme-binding domain-containing protein</fullName>
    </recommendedName>
</protein>
<dbReference type="InterPro" id="IPR036374">
    <property type="entry name" value="OxRdtase_Mopterin-bd_sf"/>
</dbReference>
<dbReference type="GO" id="GO:0006790">
    <property type="term" value="P:sulfur compound metabolic process"/>
    <property type="evidence" value="ECO:0007669"/>
    <property type="project" value="TreeGrafter"/>
</dbReference>
<dbReference type="Gene3D" id="3.90.420.10">
    <property type="entry name" value="Oxidoreductase, molybdopterin-binding domain"/>
    <property type="match status" value="1"/>
</dbReference>
<keyword evidence="7" id="KW-0520">NAD</keyword>
<dbReference type="SUPFAM" id="SSF81296">
    <property type="entry name" value="E set domains"/>
    <property type="match status" value="1"/>
</dbReference>
<feature type="domain" description="Cytochrome b5 heme-binding" evidence="8">
    <location>
        <begin position="114"/>
        <end position="161"/>
    </location>
</feature>
<evidence type="ECO:0000256" key="5">
    <source>
        <dbReference type="ARBA" id="ARBA00023002"/>
    </source>
</evidence>